<protein>
    <recommendedName>
        <fullName evidence="7">TPM domain-containing protein</fullName>
    </recommendedName>
</protein>
<keyword evidence="3" id="KW-1133">Transmembrane helix</keyword>
<feature type="coiled-coil region" evidence="1">
    <location>
        <begin position="509"/>
        <end position="536"/>
    </location>
</feature>
<dbReference type="Proteomes" id="UP000269542">
    <property type="component" value="Chromosome"/>
</dbReference>
<evidence type="ECO:0000313" key="6">
    <source>
        <dbReference type="Proteomes" id="UP000269542"/>
    </source>
</evidence>
<sequence length="695" mass="73930">MTSHRFVASLFTLGIVCTPVILAPAALASPAGSSLSAASGLSVASSELHTANGDSVDPMRLDSLLTDDAGVLDNAGEIEAVLEAIPNGELRIAIVTDTGPHNRRKWAWDTHDLNNFPRTTGVIVVSIDDEEVGWYAPGPEPGVTDAAIDKALTDEVLDMLAAGDWSGGTLAIAQNVSSIADGGKPVVGGPPDIPWLAIGGGVFVATGAVVGVSVLRKRRRESNQESDADDRVSGASAALIKTDDELRSATEELEFARAEFGLEATQDFQETLATAREAISEAFQIHGVLHDEHPESAQEKMQLAGRIDELVTQARHALTEHTKKFSQLRELASRVEEVIGEITIRCDEIAERLEIGERTLANLELNFPESALGTLRTYPGQVSRLLTATKESIATARDKLGAGDRNGAVPYVRMAEGTLNQASQLTDTLVEAPQALAAKQEEVARQIESLQADVADAARLGANDPAVEPHRSRAEDVLRRAVTGMADPYLISAELHDAETALDLALAPQRKAEDVRKRLNSDVSKAEELAAHAIREADAALTRYRYVVNIGARIQLSRAENDFTRARQEDDPREKLRLFESARNAAERTKQAILNDVDPHLHQRRSTSADAFAGALSGSIISSIFEEVFEPRNIQINNRGRRRSGRSSSGFDGSFGGGGGSRGFGGSSGGSRSFGGGGGGSRSFGGGGSKSFGGR</sequence>
<evidence type="ECO:0000256" key="2">
    <source>
        <dbReference type="SAM" id="MobiDB-lite"/>
    </source>
</evidence>
<proteinExistence type="predicted"/>
<keyword evidence="4" id="KW-0732">Signal</keyword>
<keyword evidence="6" id="KW-1185">Reference proteome</keyword>
<evidence type="ECO:0000256" key="3">
    <source>
        <dbReference type="SAM" id="Phobius"/>
    </source>
</evidence>
<feature type="compositionally biased region" description="Gly residues" evidence="2">
    <location>
        <begin position="653"/>
        <end position="695"/>
    </location>
</feature>
<keyword evidence="3" id="KW-0472">Membrane</keyword>
<keyword evidence="3" id="KW-0812">Transmembrane</keyword>
<evidence type="ECO:0000256" key="1">
    <source>
        <dbReference type="SAM" id="Coils"/>
    </source>
</evidence>
<feature type="chain" id="PRO_5018694423" description="TPM domain-containing protein" evidence="4">
    <location>
        <begin position="29"/>
        <end position="695"/>
    </location>
</feature>
<evidence type="ECO:0000256" key="4">
    <source>
        <dbReference type="SAM" id="SignalP"/>
    </source>
</evidence>
<gene>
    <name evidence="5" type="ORF">NCTC13354_00796</name>
</gene>
<organism evidence="5 6">
    <name type="scientific">Trueperella bialowiezensis</name>
    <dbReference type="NCBI Taxonomy" id="312285"/>
    <lineage>
        <taxon>Bacteria</taxon>
        <taxon>Bacillati</taxon>
        <taxon>Actinomycetota</taxon>
        <taxon>Actinomycetes</taxon>
        <taxon>Actinomycetales</taxon>
        <taxon>Actinomycetaceae</taxon>
        <taxon>Trueperella</taxon>
    </lineage>
</organism>
<evidence type="ECO:0008006" key="7">
    <source>
        <dbReference type="Google" id="ProtNLM"/>
    </source>
</evidence>
<dbReference type="EMBL" id="LR134476">
    <property type="protein sequence ID" value="VEI13094.1"/>
    <property type="molecule type" value="Genomic_DNA"/>
</dbReference>
<evidence type="ECO:0000313" key="5">
    <source>
        <dbReference type="EMBL" id="VEI13094.1"/>
    </source>
</evidence>
<dbReference type="RefSeq" id="WP_126416242.1">
    <property type="nucleotide sequence ID" value="NZ_LR134476.1"/>
</dbReference>
<name>A0A3S4Z511_9ACTO</name>
<dbReference type="KEGG" id="tbw:NCTC13354_00796"/>
<dbReference type="AlphaFoldDB" id="A0A3S4Z511"/>
<keyword evidence="1" id="KW-0175">Coiled coil</keyword>
<reference evidence="5 6" key="1">
    <citation type="submission" date="2018-12" db="EMBL/GenBank/DDBJ databases">
        <authorList>
            <consortium name="Pathogen Informatics"/>
        </authorList>
    </citation>
    <scope>NUCLEOTIDE SEQUENCE [LARGE SCALE GENOMIC DNA]</scope>
    <source>
        <strain evidence="5 6">NCTC13354</strain>
    </source>
</reference>
<feature type="transmembrane region" description="Helical" evidence="3">
    <location>
        <begin position="193"/>
        <end position="215"/>
    </location>
</feature>
<accession>A0A3S4Z511</accession>
<dbReference type="OrthoDB" id="5105562at2"/>
<feature type="signal peptide" evidence="4">
    <location>
        <begin position="1"/>
        <end position="28"/>
    </location>
</feature>
<feature type="region of interest" description="Disordered" evidence="2">
    <location>
        <begin position="636"/>
        <end position="695"/>
    </location>
</feature>
<dbReference type="Gene3D" id="3.10.310.50">
    <property type="match status" value="1"/>
</dbReference>